<gene>
    <name evidence="1" type="ORF">A7T00_09630</name>
</gene>
<dbReference type="EMBL" id="MLZC01000003">
    <property type="protein sequence ID" value="OHG67993.1"/>
    <property type="molecule type" value="Genomic_DNA"/>
</dbReference>
<accession>A0A1S0ZP68</accession>
<proteinExistence type="predicted"/>
<protein>
    <submittedName>
        <fullName evidence="1">Uncharacterized protein</fullName>
    </submittedName>
</protein>
<sequence length="64" mass="7496">MHKDDLKSFRKKIREVFHKVRIMDDQLNEGSYQKLEGEMRICATKLTAIADELNAIIEQMDSNV</sequence>
<name>A0A1S0ZP68_SALET</name>
<reference evidence="1" key="1">
    <citation type="submission" date="2016-09" db="EMBL/GenBank/DDBJ databases">
        <title>Whole genome sequencing of Salmonella enterica.</title>
        <authorList>
            <person name="Bell R."/>
        </authorList>
    </citation>
    <scope>NUCLEOTIDE SEQUENCE [LARGE SCALE GENOMIC DNA]</scope>
    <source>
        <strain evidence="1">CFSAN044978</strain>
    </source>
</reference>
<organism evidence="1">
    <name type="scientific">Salmonella enterica subsp. enterica serovar Saintpaul</name>
    <dbReference type="NCBI Taxonomy" id="90105"/>
    <lineage>
        <taxon>Bacteria</taxon>
        <taxon>Pseudomonadati</taxon>
        <taxon>Pseudomonadota</taxon>
        <taxon>Gammaproteobacteria</taxon>
        <taxon>Enterobacterales</taxon>
        <taxon>Enterobacteriaceae</taxon>
        <taxon>Salmonella</taxon>
    </lineage>
</organism>
<dbReference type="RefSeq" id="WP_070794188.1">
    <property type="nucleotide sequence ID" value="NZ_QWDP01000003.1"/>
</dbReference>
<dbReference type="AlphaFoldDB" id="A0A1S0ZP68"/>
<evidence type="ECO:0000313" key="1">
    <source>
        <dbReference type="EMBL" id="OHG67993.1"/>
    </source>
</evidence>
<comment type="caution">
    <text evidence="1">The sequence shown here is derived from an EMBL/GenBank/DDBJ whole genome shotgun (WGS) entry which is preliminary data.</text>
</comment>